<name>A0A836FE98_9HYME</name>
<dbReference type="GO" id="GO:0008168">
    <property type="term" value="F:methyltransferase activity"/>
    <property type="evidence" value="ECO:0007669"/>
    <property type="project" value="UniProtKB-KW"/>
</dbReference>
<feature type="compositionally biased region" description="Basic residues" evidence="1">
    <location>
        <begin position="216"/>
        <end position="225"/>
    </location>
</feature>
<reference evidence="2" key="1">
    <citation type="submission" date="2020-02" db="EMBL/GenBank/DDBJ databases">
        <title>Relaxed selection underlies rapid genomic changes in the transitions from sociality to social parasitism in ants.</title>
        <authorList>
            <person name="Bi X."/>
        </authorList>
    </citation>
    <scope>NUCLEOTIDE SEQUENCE</scope>
    <source>
        <strain evidence="2">BGI-DK2014c</strain>
        <tissue evidence="2">Whole body</tissue>
    </source>
</reference>
<evidence type="ECO:0000256" key="1">
    <source>
        <dbReference type="SAM" id="MobiDB-lite"/>
    </source>
</evidence>
<accession>A0A836FE98</accession>
<feature type="region of interest" description="Disordered" evidence="1">
    <location>
        <begin position="204"/>
        <end position="225"/>
    </location>
</feature>
<dbReference type="GO" id="GO:0003676">
    <property type="term" value="F:nucleic acid binding"/>
    <property type="evidence" value="ECO:0007669"/>
    <property type="project" value="InterPro"/>
</dbReference>
<dbReference type="InterPro" id="IPR036397">
    <property type="entry name" value="RNaseH_sf"/>
</dbReference>
<keyword evidence="2" id="KW-0808">Transferase</keyword>
<dbReference type="PANTHER" id="PTHR46060">
    <property type="entry name" value="MARINER MOS1 TRANSPOSASE-LIKE PROTEIN"/>
    <property type="match status" value="1"/>
</dbReference>
<dbReference type="PANTHER" id="PTHR46060:SF1">
    <property type="entry name" value="MARINER MOS1 TRANSPOSASE-LIKE PROTEIN"/>
    <property type="match status" value="1"/>
</dbReference>
<comment type="caution">
    <text evidence="2">The sequence shown here is derived from an EMBL/GenBank/DDBJ whole genome shotgun (WGS) entry which is preliminary data.</text>
</comment>
<feature type="non-terminal residue" evidence="2">
    <location>
        <position position="1"/>
    </location>
</feature>
<keyword evidence="3" id="KW-1185">Reference proteome</keyword>
<dbReference type="Proteomes" id="UP000668214">
    <property type="component" value="Unassembled WGS sequence"/>
</dbReference>
<protein>
    <submittedName>
        <fullName evidence="2">SETMR methyltransferase</fullName>
    </submittedName>
</protein>
<feature type="non-terminal residue" evidence="2">
    <location>
        <position position="332"/>
    </location>
</feature>
<dbReference type="Gene3D" id="3.30.420.10">
    <property type="entry name" value="Ribonuclease H-like superfamily/Ribonuclease H"/>
    <property type="match status" value="3"/>
</dbReference>
<sequence>MEKNKFHAVIKYLHIKERRKEITTREQLIAETEAYFTSAPAFATVTMFQCNLDEFLHRFITVDETWNVHTCPVPMAKFNEFRYELLPHPAYSPDLAPYDYFLSPNLKKWFGGKRFRVKIRELVEVTGISHGTVIAILHEQLGMKKLSARWMPRLLTVDHKRDRVTISKQCLEIFQRNPDEFLRRFITVDESWIHYFTSETKKQSKQWTSSSEPAPKKAKTKKRPHLAKKKVLFHQNKAWVHTCPAPMAKFNEFRYELLLHPAYSPDLASATISCFQEMVRRKEIHHHRTARRIAETEAYFEGLDKSYYSDGLKKLENRSIKCTELKGDYVEK</sequence>
<keyword evidence="2" id="KW-0489">Methyltransferase</keyword>
<dbReference type="EMBL" id="JAANIA010000839">
    <property type="protein sequence ID" value="KAG5323088.1"/>
    <property type="molecule type" value="Genomic_DNA"/>
</dbReference>
<evidence type="ECO:0000313" key="2">
    <source>
        <dbReference type="EMBL" id="KAG5323088.1"/>
    </source>
</evidence>
<dbReference type="AlphaFoldDB" id="A0A836FE98"/>
<dbReference type="InterPro" id="IPR052709">
    <property type="entry name" value="Transposase-MT_Hybrid"/>
</dbReference>
<evidence type="ECO:0000313" key="3">
    <source>
        <dbReference type="Proteomes" id="UP000668214"/>
    </source>
</evidence>
<proteinExistence type="predicted"/>
<dbReference type="GO" id="GO:0032259">
    <property type="term" value="P:methylation"/>
    <property type="evidence" value="ECO:0007669"/>
    <property type="project" value="UniProtKB-KW"/>
</dbReference>
<gene>
    <name evidence="2" type="primary">Setmar_0</name>
    <name evidence="2" type="ORF">G6Z78_0012835</name>
</gene>
<organism evidence="2 3">
    <name type="scientific">Pseudoatta argentina</name>
    <dbReference type="NCBI Taxonomy" id="621737"/>
    <lineage>
        <taxon>Eukaryota</taxon>
        <taxon>Metazoa</taxon>
        <taxon>Ecdysozoa</taxon>
        <taxon>Arthropoda</taxon>
        <taxon>Hexapoda</taxon>
        <taxon>Insecta</taxon>
        <taxon>Pterygota</taxon>
        <taxon>Neoptera</taxon>
        <taxon>Endopterygota</taxon>
        <taxon>Hymenoptera</taxon>
        <taxon>Apocrita</taxon>
        <taxon>Aculeata</taxon>
        <taxon>Formicoidea</taxon>
        <taxon>Formicidae</taxon>
        <taxon>Myrmicinae</taxon>
        <taxon>Pseudoatta</taxon>
    </lineage>
</organism>